<dbReference type="RefSeq" id="WP_253479041.1">
    <property type="nucleotide sequence ID" value="NZ_JALJXV010000006.1"/>
</dbReference>
<feature type="transmembrane region" description="Helical" evidence="1">
    <location>
        <begin position="314"/>
        <end position="334"/>
    </location>
</feature>
<comment type="caution">
    <text evidence="2">The sequence shown here is derived from an EMBL/GenBank/DDBJ whole genome shotgun (WGS) entry which is preliminary data.</text>
</comment>
<evidence type="ECO:0000313" key="3">
    <source>
        <dbReference type="Proteomes" id="UP001205843"/>
    </source>
</evidence>
<evidence type="ECO:0000313" key="2">
    <source>
        <dbReference type="EMBL" id="MCP1675521.1"/>
    </source>
</evidence>
<organism evidence="2 3">
    <name type="scientific">Natronocella acetinitrilica</name>
    <dbReference type="NCBI Taxonomy" id="414046"/>
    <lineage>
        <taxon>Bacteria</taxon>
        <taxon>Pseudomonadati</taxon>
        <taxon>Pseudomonadota</taxon>
        <taxon>Gammaproteobacteria</taxon>
        <taxon>Chromatiales</taxon>
        <taxon>Ectothiorhodospiraceae</taxon>
        <taxon>Natronocella</taxon>
    </lineage>
</organism>
<sequence length="377" mass="40453">MQEDETTTSPNQARANLQLRDGQLVCTGAWTSLRLFPLRTRLRRLRAGAERISLDTSGVGLMDTAGGYYLNRILAELERGGATVDTSLVPERHKQLMALAARHAKPPPEQSRTLNFIATVGEVTVHELRLLLGFLSFVGDVAARSLPSLLMPHRLRWKQIIAEMELAGARAVPILALLSFLTGVVIAYQGGTPLEDFGATIFMVELVAITILREMGPLMTAIIVAGRTGSSYTAQIATMRITEEIDALRSLGVGPYEMLVLPKVIGLVLVLPLLTILANAMGLLGGLVVATTFFDIPAADFLQRVPEQVASSNLWVGIIKAPIFAATIALIACYQGFAARGGTASVGHATTRSVVQGIFLVIVLDAIFAVIFTQVGI</sequence>
<dbReference type="InterPro" id="IPR003453">
    <property type="entry name" value="ABC_MlaE_roteobac"/>
</dbReference>
<keyword evidence="1" id="KW-0812">Transmembrane</keyword>
<proteinExistence type="inferred from homology"/>
<comment type="subcellular location">
    <subcellularLocation>
        <location evidence="1">Cell inner membrane</location>
        <topology evidence="1">Multi-pass membrane protein</topology>
    </subcellularLocation>
</comment>
<comment type="similarity">
    <text evidence="1">Belongs to the MlaE permease family.</text>
</comment>
<dbReference type="PANTHER" id="PTHR30188:SF3">
    <property type="entry name" value="ABC TRANSPORTER PERMEASE"/>
    <property type="match status" value="1"/>
</dbReference>
<dbReference type="Pfam" id="PF02405">
    <property type="entry name" value="MlaE"/>
    <property type="match status" value="1"/>
</dbReference>
<dbReference type="GO" id="GO:0005548">
    <property type="term" value="F:phospholipid transporter activity"/>
    <property type="evidence" value="ECO:0007669"/>
    <property type="project" value="TreeGrafter"/>
</dbReference>
<feature type="transmembrane region" description="Helical" evidence="1">
    <location>
        <begin position="264"/>
        <end position="294"/>
    </location>
</feature>
<dbReference type="AlphaFoldDB" id="A0AAE3G694"/>
<gene>
    <name evidence="2" type="ORF">J2T57_002671</name>
</gene>
<dbReference type="Proteomes" id="UP001205843">
    <property type="component" value="Unassembled WGS sequence"/>
</dbReference>
<feature type="transmembrane region" description="Helical" evidence="1">
    <location>
        <begin position="354"/>
        <end position="375"/>
    </location>
</feature>
<reference evidence="2" key="1">
    <citation type="submission" date="2022-03" db="EMBL/GenBank/DDBJ databases">
        <title>Genomic Encyclopedia of Type Strains, Phase III (KMG-III): the genomes of soil and plant-associated and newly described type strains.</title>
        <authorList>
            <person name="Whitman W."/>
        </authorList>
    </citation>
    <scope>NUCLEOTIDE SEQUENCE</scope>
    <source>
        <strain evidence="2">ANL 6-2</strain>
    </source>
</reference>
<dbReference type="EMBL" id="JALJXV010000006">
    <property type="protein sequence ID" value="MCP1675521.1"/>
    <property type="molecule type" value="Genomic_DNA"/>
</dbReference>
<accession>A0AAE3G694</accession>
<keyword evidence="3" id="KW-1185">Reference proteome</keyword>
<protein>
    <submittedName>
        <fullName evidence="2">Phospholipid/cholesterol/gamma-HCH transport system permease protein</fullName>
    </submittedName>
</protein>
<name>A0AAE3G694_9GAMM</name>
<dbReference type="GO" id="GO:0043190">
    <property type="term" value="C:ATP-binding cassette (ABC) transporter complex"/>
    <property type="evidence" value="ECO:0007669"/>
    <property type="project" value="InterPro"/>
</dbReference>
<comment type="caution">
    <text evidence="1">Lacks conserved residue(s) required for the propagation of feature annotation.</text>
</comment>
<keyword evidence="1" id="KW-0997">Cell inner membrane</keyword>
<keyword evidence="1" id="KW-0472">Membrane</keyword>
<evidence type="ECO:0000256" key="1">
    <source>
        <dbReference type="RuleBase" id="RU362044"/>
    </source>
</evidence>
<keyword evidence="1" id="KW-1133">Transmembrane helix</keyword>
<keyword evidence="1" id="KW-1003">Cell membrane</keyword>
<feature type="transmembrane region" description="Helical" evidence="1">
    <location>
        <begin position="171"/>
        <end position="191"/>
    </location>
</feature>
<dbReference type="PANTHER" id="PTHR30188">
    <property type="entry name" value="ABC TRANSPORTER PERMEASE PROTEIN-RELATED"/>
    <property type="match status" value="1"/>
</dbReference>
<dbReference type="NCBIfam" id="TIGR00056">
    <property type="entry name" value="MlaE family lipid ABC transporter permease subunit"/>
    <property type="match status" value="1"/>
</dbReference>
<dbReference type="InterPro" id="IPR030802">
    <property type="entry name" value="Permease_MalE"/>
</dbReference>